<dbReference type="GO" id="GO:0016740">
    <property type="term" value="F:transferase activity"/>
    <property type="evidence" value="ECO:0007669"/>
    <property type="project" value="UniProtKB-KW"/>
</dbReference>
<dbReference type="InterPro" id="IPR036282">
    <property type="entry name" value="Glutathione-S-Trfase_C_sf"/>
</dbReference>
<dbReference type="InterPro" id="IPR004045">
    <property type="entry name" value="Glutathione_S-Trfase_N"/>
</dbReference>
<evidence type="ECO:0000259" key="2">
    <source>
        <dbReference type="PROSITE" id="PS50405"/>
    </source>
</evidence>
<dbReference type="SUPFAM" id="SSF47616">
    <property type="entry name" value="GST C-terminal domain-like"/>
    <property type="match status" value="1"/>
</dbReference>
<dbReference type="Pfam" id="PF13409">
    <property type="entry name" value="GST_N_2"/>
    <property type="match status" value="1"/>
</dbReference>
<feature type="domain" description="GST N-terminal" evidence="1">
    <location>
        <begin position="13"/>
        <end position="91"/>
    </location>
</feature>
<dbReference type="FunFam" id="3.40.30.10:FF:000331">
    <property type="entry name" value="Glutathione S-transferase"/>
    <property type="match status" value="1"/>
</dbReference>
<dbReference type="PROSITE" id="PS50405">
    <property type="entry name" value="GST_CTER"/>
    <property type="match status" value="1"/>
</dbReference>
<name>A0A419R325_9SPHN</name>
<feature type="domain" description="GST C-terminal" evidence="2">
    <location>
        <begin position="94"/>
        <end position="214"/>
    </location>
</feature>
<reference evidence="3 4" key="1">
    <citation type="submission" date="2018-09" db="EMBL/GenBank/DDBJ databases">
        <title>Altererythrobacter sp.Ery1 and Ery12, the genome sequencing of novel strains in genus Alterythrobacter.</title>
        <authorList>
            <person name="Cheng H."/>
            <person name="Wu Y.-H."/>
            <person name="Fang C."/>
            <person name="Xu X.-W."/>
        </authorList>
    </citation>
    <scope>NUCLEOTIDE SEQUENCE [LARGE SCALE GENOMIC DNA]</scope>
    <source>
        <strain evidence="3 4">Ery12</strain>
    </source>
</reference>
<dbReference type="Gene3D" id="1.20.1050.10">
    <property type="match status" value="1"/>
</dbReference>
<dbReference type="EMBL" id="RAHJ01000017">
    <property type="protein sequence ID" value="RJX68551.1"/>
    <property type="molecule type" value="Genomic_DNA"/>
</dbReference>
<dbReference type="RefSeq" id="WP_120108224.1">
    <property type="nucleotide sequence ID" value="NZ_RAHJ01000017.1"/>
</dbReference>
<protein>
    <submittedName>
        <fullName evidence="3">Glutathione S-transferase family protein</fullName>
    </submittedName>
</protein>
<dbReference type="Pfam" id="PF00043">
    <property type="entry name" value="GST_C"/>
    <property type="match status" value="1"/>
</dbReference>
<dbReference type="InterPro" id="IPR010987">
    <property type="entry name" value="Glutathione-S-Trfase_C-like"/>
</dbReference>
<evidence type="ECO:0000259" key="1">
    <source>
        <dbReference type="PROSITE" id="PS50404"/>
    </source>
</evidence>
<dbReference type="CDD" id="cd03207">
    <property type="entry name" value="GST_C_8"/>
    <property type="match status" value="1"/>
</dbReference>
<gene>
    <name evidence="3" type="ORF">D6858_05900</name>
</gene>
<dbReference type="SUPFAM" id="SSF52833">
    <property type="entry name" value="Thioredoxin-like"/>
    <property type="match status" value="1"/>
</dbReference>
<dbReference type="PROSITE" id="PS50404">
    <property type="entry name" value="GST_NTER"/>
    <property type="match status" value="1"/>
</dbReference>
<dbReference type="InterPro" id="IPR004046">
    <property type="entry name" value="GST_C"/>
</dbReference>
<dbReference type="OrthoDB" id="9811242at2"/>
<organism evidence="3 4">
    <name type="scientific">Tsuneonella suprasediminis</name>
    <dbReference type="NCBI Taxonomy" id="2306996"/>
    <lineage>
        <taxon>Bacteria</taxon>
        <taxon>Pseudomonadati</taxon>
        <taxon>Pseudomonadota</taxon>
        <taxon>Alphaproteobacteria</taxon>
        <taxon>Sphingomonadales</taxon>
        <taxon>Erythrobacteraceae</taxon>
        <taxon>Tsuneonella</taxon>
    </lineage>
</organism>
<sequence>MIDPAAELEITAFEWVPKFAQGYVRDLRLRWACEEAKLPYSERLISAVKRPEWYFAEQPWGQVPVLRDGEITVFESGACLMHLGEKSEALLPRDPAARARVVSWLFAALNSLEPMAFEMARVAFFSAGEEWAPLRRPSLEKQIAGRLAPVERYMEASDWIAGDFSIADIAMVTVLRDIASNISLDPYPALSAYLERAVARPAFAQAMADQLAPFASNSPPE</sequence>
<dbReference type="Proteomes" id="UP000284322">
    <property type="component" value="Unassembled WGS sequence"/>
</dbReference>
<dbReference type="InterPro" id="IPR036249">
    <property type="entry name" value="Thioredoxin-like_sf"/>
</dbReference>
<dbReference type="CDD" id="cd03046">
    <property type="entry name" value="GST_N_GTT1_like"/>
    <property type="match status" value="1"/>
</dbReference>
<evidence type="ECO:0000313" key="3">
    <source>
        <dbReference type="EMBL" id="RJX68551.1"/>
    </source>
</evidence>
<dbReference type="SFLD" id="SFLDG00358">
    <property type="entry name" value="Main_(cytGST)"/>
    <property type="match status" value="1"/>
</dbReference>
<comment type="caution">
    <text evidence="3">The sequence shown here is derived from an EMBL/GenBank/DDBJ whole genome shotgun (WGS) entry which is preliminary data.</text>
</comment>
<dbReference type="Gene3D" id="3.40.30.10">
    <property type="entry name" value="Glutaredoxin"/>
    <property type="match status" value="1"/>
</dbReference>
<dbReference type="SFLD" id="SFLDS00019">
    <property type="entry name" value="Glutathione_Transferase_(cytos"/>
    <property type="match status" value="1"/>
</dbReference>
<dbReference type="AlphaFoldDB" id="A0A419R325"/>
<dbReference type="PANTHER" id="PTHR44051:SF8">
    <property type="entry name" value="GLUTATHIONE S-TRANSFERASE GSTA"/>
    <property type="match status" value="1"/>
</dbReference>
<dbReference type="InterPro" id="IPR040079">
    <property type="entry name" value="Glutathione_S-Trfase"/>
</dbReference>
<evidence type="ECO:0000313" key="4">
    <source>
        <dbReference type="Proteomes" id="UP000284322"/>
    </source>
</evidence>
<accession>A0A419R325</accession>
<dbReference type="PANTHER" id="PTHR44051">
    <property type="entry name" value="GLUTATHIONE S-TRANSFERASE-RELATED"/>
    <property type="match status" value="1"/>
</dbReference>
<proteinExistence type="predicted"/>
<keyword evidence="3" id="KW-0808">Transferase</keyword>
<keyword evidence="4" id="KW-1185">Reference proteome</keyword>